<reference evidence="6" key="1">
    <citation type="submission" date="2023-10" db="EMBL/GenBank/DDBJ databases">
        <authorList>
            <person name="Domelevo Entfellner J.-B."/>
        </authorList>
    </citation>
    <scope>NUCLEOTIDE SEQUENCE</scope>
</reference>
<dbReference type="GO" id="GO:0046872">
    <property type="term" value="F:metal ion binding"/>
    <property type="evidence" value="ECO:0007669"/>
    <property type="project" value="UniProtKB-KW"/>
</dbReference>
<dbReference type="InterPro" id="IPR005846">
    <property type="entry name" value="A-D-PHexomutase_a/b/a-III"/>
</dbReference>
<proteinExistence type="predicted"/>
<dbReference type="InterPro" id="IPR016055">
    <property type="entry name" value="A-D-PHexomutase_a/b/a-I/II/III"/>
</dbReference>
<name>A0AA86VF77_9FABA</name>
<dbReference type="GO" id="GO:0005829">
    <property type="term" value="C:cytosol"/>
    <property type="evidence" value="ECO:0007669"/>
    <property type="project" value="TreeGrafter"/>
</dbReference>
<accession>A0AA86VF77</accession>
<evidence type="ECO:0000256" key="3">
    <source>
        <dbReference type="ARBA" id="ARBA00023235"/>
    </source>
</evidence>
<keyword evidence="2" id="KW-0460">Magnesium</keyword>
<keyword evidence="7" id="KW-1185">Reference proteome</keyword>
<evidence type="ECO:0000259" key="5">
    <source>
        <dbReference type="Pfam" id="PF02880"/>
    </source>
</evidence>
<dbReference type="Gramene" id="rna-AYBTSS11_LOCUS12883">
    <property type="protein sequence ID" value="CAJ1947864.1"/>
    <property type="gene ID" value="gene-AYBTSS11_LOCUS12883"/>
</dbReference>
<feature type="region of interest" description="Disordered" evidence="4">
    <location>
        <begin position="18"/>
        <end position="61"/>
    </location>
</feature>
<evidence type="ECO:0000313" key="7">
    <source>
        <dbReference type="Proteomes" id="UP001189624"/>
    </source>
</evidence>
<organism evidence="6 7">
    <name type="scientific">Sphenostylis stenocarpa</name>
    <dbReference type="NCBI Taxonomy" id="92480"/>
    <lineage>
        <taxon>Eukaryota</taxon>
        <taxon>Viridiplantae</taxon>
        <taxon>Streptophyta</taxon>
        <taxon>Embryophyta</taxon>
        <taxon>Tracheophyta</taxon>
        <taxon>Spermatophyta</taxon>
        <taxon>Magnoliopsida</taxon>
        <taxon>eudicotyledons</taxon>
        <taxon>Gunneridae</taxon>
        <taxon>Pentapetalae</taxon>
        <taxon>rosids</taxon>
        <taxon>fabids</taxon>
        <taxon>Fabales</taxon>
        <taxon>Fabaceae</taxon>
        <taxon>Papilionoideae</taxon>
        <taxon>50 kb inversion clade</taxon>
        <taxon>NPAAA clade</taxon>
        <taxon>indigoferoid/millettioid clade</taxon>
        <taxon>Phaseoleae</taxon>
        <taxon>Sphenostylis</taxon>
    </lineage>
</organism>
<dbReference type="EMBL" id="OY731401">
    <property type="protein sequence ID" value="CAJ1947864.1"/>
    <property type="molecule type" value="Genomic_DNA"/>
</dbReference>
<protein>
    <recommendedName>
        <fullName evidence="5">Alpha-D-phosphohexomutase alpha/beta/alpha domain-containing protein</fullName>
    </recommendedName>
</protein>
<evidence type="ECO:0000256" key="2">
    <source>
        <dbReference type="ARBA" id="ARBA00022842"/>
    </source>
</evidence>
<sequence>MLWSLGRTTVTHHSWHHKHAPCSSLSHSSRTPKPITPFKSDPKKPTSSNPSLDVGPNGRPLLTSAPSLSHLSYNDARTYFKLTGSDGLVLKFFEVPTGWKFFGNLIDVGLCSVCGEESFGTSSNHLHEKDGIWPVLAWLSILAY</sequence>
<dbReference type="Proteomes" id="UP001189624">
    <property type="component" value="Chromosome 4"/>
</dbReference>
<evidence type="ECO:0000313" key="6">
    <source>
        <dbReference type="EMBL" id="CAJ1947864.1"/>
    </source>
</evidence>
<dbReference type="AlphaFoldDB" id="A0AA86VF77"/>
<gene>
    <name evidence="6" type="ORF">AYBTSS11_LOCUS12883</name>
</gene>
<keyword evidence="1" id="KW-0479">Metal-binding</keyword>
<evidence type="ECO:0000256" key="1">
    <source>
        <dbReference type="ARBA" id="ARBA00022723"/>
    </source>
</evidence>
<keyword evidence="3" id="KW-0413">Isomerase</keyword>
<dbReference type="GO" id="GO:0004614">
    <property type="term" value="F:phosphoglucomutase activity"/>
    <property type="evidence" value="ECO:0007669"/>
    <property type="project" value="InterPro"/>
</dbReference>
<dbReference type="SUPFAM" id="SSF53738">
    <property type="entry name" value="Phosphoglucomutase, first 3 domains"/>
    <property type="match status" value="1"/>
</dbReference>
<dbReference type="Gene3D" id="3.40.120.10">
    <property type="entry name" value="Alpha-D-Glucose-1,6-Bisphosphate, subunit A, domain 3"/>
    <property type="match status" value="1"/>
</dbReference>
<feature type="domain" description="Alpha-D-phosphohexomutase alpha/beta/alpha" evidence="5">
    <location>
        <begin position="90"/>
        <end position="143"/>
    </location>
</feature>
<dbReference type="GO" id="GO:0005975">
    <property type="term" value="P:carbohydrate metabolic process"/>
    <property type="evidence" value="ECO:0007669"/>
    <property type="project" value="InterPro"/>
</dbReference>
<dbReference type="PANTHER" id="PTHR22573">
    <property type="entry name" value="PHOSPHOHEXOMUTASE FAMILY MEMBER"/>
    <property type="match status" value="1"/>
</dbReference>
<dbReference type="PANTHER" id="PTHR22573:SF2">
    <property type="entry name" value="PHOSPHOGLUCOMUTASE"/>
    <property type="match status" value="1"/>
</dbReference>
<evidence type="ECO:0000256" key="4">
    <source>
        <dbReference type="SAM" id="MobiDB-lite"/>
    </source>
</evidence>
<dbReference type="InterPro" id="IPR045244">
    <property type="entry name" value="PGM"/>
</dbReference>
<dbReference type="Pfam" id="PF02880">
    <property type="entry name" value="PGM_PMM_III"/>
    <property type="match status" value="1"/>
</dbReference>